<sequence>MAYTANLGGGEIALTSPKKSSPKCAPGIFCEAIIEAQKNLCPFIPTLNGSQTLILEELAHILDRKHYNRYNSIKKSPTSIFVHRSRKSYDSLVQSSTLSYDKIELCTNGSYDFLDIPVDKDRGGAFLDTVVPVVDGCRKMSNLCDHEELTFLSNLS</sequence>
<evidence type="ECO:0000313" key="1">
    <source>
        <dbReference type="EMBL" id="RAL41366.1"/>
    </source>
</evidence>
<comment type="caution">
    <text evidence="1">The sequence shown here is derived from an EMBL/GenBank/DDBJ whole genome shotgun (WGS) entry which is preliminary data.</text>
</comment>
<organism evidence="1 2">
    <name type="scientific">Cuscuta australis</name>
    <dbReference type="NCBI Taxonomy" id="267555"/>
    <lineage>
        <taxon>Eukaryota</taxon>
        <taxon>Viridiplantae</taxon>
        <taxon>Streptophyta</taxon>
        <taxon>Embryophyta</taxon>
        <taxon>Tracheophyta</taxon>
        <taxon>Spermatophyta</taxon>
        <taxon>Magnoliopsida</taxon>
        <taxon>eudicotyledons</taxon>
        <taxon>Gunneridae</taxon>
        <taxon>Pentapetalae</taxon>
        <taxon>asterids</taxon>
        <taxon>lamiids</taxon>
        <taxon>Solanales</taxon>
        <taxon>Convolvulaceae</taxon>
        <taxon>Cuscuteae</taxon>
        <taxon>Cuscuta</taxon>
        <taxon>Cuscuta subgen. Grammica</taxon>
        <taxon>Cuscuta sect. Cleistogrammica</taxon>
    </lineage>
</organism>
<dbReference type="AlphaFoldDB" id="A0A328D746"/>
<name>A0A328D746_9ASTE</name>
<dbReference type="Proteomes" id="UP000249390">
    <property type="component" value="Unassembled WGS sequence"/>
</dbReference>
<evidence type="ECO:0000313" key="2">
    <source>
        <dbReference type="Proteomes" id="UP000249390"/>
    </source>
</evidence>
<accession>A0A328D746</accession>
<gene>
    <name evidence="1" type="ORF">DM860_010160</name>
</gene>
<protein>
    <submittedName>
        <fullName evidence="1">Uncharacterized protein</fullName>
    </submittedName>
</protein>
<keyword evidence="2" id="KW-1185">Reference proteome</keyword>
<proteinExistence type="predicted"/>
<dbReference type="EMBL" id="NQVE01000188">
    <property type="protein sequence ID" value="RAL41366.1"/>
    <property type="molecule type" value="Genomic_DNA"/>
</dbReference>
<reference evidence="1 2" key="1">
    <citation type="submission" date="2018-06" db="EMBL/GenBank/DDBJ databases">
        <title>The Genome of Cuscuta australis (Dodder) Provides Insight into the Evolution of Plant Parasitism.</title>
        <authorList>
            <person name="Liu H."/>
        </authorList>
    </citation>
    <scope>NUCLEOTIDE SEQUENCE [LARGE SCALE GENOMIC DNA]</scope>
    <source>
        <strain evidence="2">cv. Yunnan</strain>
        <tissue evidence="1">Vines</tissue>
    </source>
</reference>